<keyword evidence="3" id="KW-1185">Reference proteome</keyword>
<name>A0A2T0R1J0_9ACTN</name>
<dbReference type="RefSeq" id="WP_106212135.1">
    <property type="nucleotide sequence ID" value="NZ_PVZF01000008.1"/>
</dbReference>
<evidence type="ECO:0000256" key="1">
    <source>
        <dbReference type="SAM" id="MobiDB-lite"/>
    </source>
</evidence>
<feature type="region of interest" description="Disordered" evidence="1">
    <location>
        <begin position="92"/>
        <end position="122"/>
    </location>
</feature>
<dbReference type="AlphaFoldDB" id="A0A2T0R1J0"/>
<reference evidence="2 3" key="1">
    <citation type="submission" date="2018-03" db="EMBL/GenBank/DDBJ databases">
        <title>Genomic Encyclopedia of Archaeal and Bacterial Type Strains, Phase II (KMG-II): from individual species to whole genera.</title>
        <authorList>
            <person name="Goeker M."/>
        </authorList>
    </citation>
    <scope>NUCLEOTIDE SEQUENCE [LARGE SCALE GENOMIC DNA]</scope>
    <source>
        <strain evidence="2 3">DSM 19711</strain>
    </source>
</reference>
<dbReference type="EMBL" id="PVZF01000008">
    <property type="protein sequence ID" value="PRY13380.1"/>
    <property type="molecule type" value="Genomic_DNA"/>
</dbReference>
<evidence type="ECO:0000313" key="3">
    <source>
        <dbReference type="Proteomes" id="UP000238083"/>
    </source>
</evidence>
<comment type="caution">
    <text evidence="2">The sequence shown here is derived from an EMBL/GenBank/DDBJ whole genome shotgun (WGS) entry which is preliminary data.</text>
</comment>
<protein>
    <submittedName>
        <fullName evidence="2">Uncharacterized protein</fullName>
    </submittedName>
</protein>
<dbReference type="OrthoDB" id="4332270at2"/>
<gene>
    <name evidence="2" type="ORF">CLV37_10848</name>
</gene>
<evidence type="ECO:0000313" key="2">
    <source>
        <dbReference type="EMBL" id="PRY13380.1"/>
    </source>
</evidence>
<feature type="compositionally biased region" description="Pro residues" evidence="1">
    <location>
        <begin position="101"/>
        <end position="111"/>
    </location>
</feature>
<organism evidence="2 3">
    <name type="scientific">Kineococcus rhizosphaerae</name>
    <dbReference type="NCBI Taxonomy" id="559628"/>
    <lineage>
        <taxon>Bacteria</taxon>
        <taxon>Bacillati</taxon>
        <taxon>Actinomycetota</taxon>
        <taxon>Actinomycetes</taxon>
        <taxon>Kineosporiales</taxon>
        <taxon>Kineosporiaceae</taxon>
        <taxon>Kineococcus</taxon>
    </lineage>
</organism>
<proteinExistence type="predicted"/>
<dbReference type="Proteomes" id="UP000238083">
    <property type="component" value="Unassembled WGS sequence"/>
</dbReference>
<sequence length="132" mass="13799">MTVPTTVPTGYRLVTPAAWDRVDLTRAHRADTAARLVARQFRGLDDQPAARARATRLLQTEVERAHGIGGLELHLSVLPVLGTVVPASCWSTSCPAGGHPPSSPASSPSPGPRWGSATCPPGRRCGACAATR</sequence>
<accession>A0A2T0R1J0</accession>